<sequence>MSSSDGPGVDLSQRINTGDFVFGDSLGIGHYLFIDTSLWFDFTIFIIRPVISAASCVSETGHSAANLFQSLGDASMKVFTIQSANTSMSGC</sequence>
<gene>
    <name evidence="1" type="ORF">PROFUN_00807</name>
</gene>
<name>A0A2P6NZZ5_9EUKA</name>
<reference evidence="1 2" key="1">
    <citation type="journal article" date="2018" name="Genome Biol. Evol.">
        <title>Multiple Roots of Fruiting Body Formation in Amoebozoa.</title>
        <authorList>
            <person name="Hillmann F."/>
            <person name="Forbes G."/>
            <person name="Novohradska S."/>
            <person name="Ferling I."/>
            <person name="Riege K."/>
            <person name="Groth M."/>
            <person name="Westermann M."/>
            <person name="Marz M."/>
            <person name="Spaller T."/>
            <person name="Winckler T."/>
            <person name="Schaap P."/>
            <person name="Glockner G."/>
        </authorList>
    </citation>
    <scope>NUCLEOTIDE SEQUENCE [LARGE SCALE GENOMIC DNA]</scope>
    <source>
        <strain evidence="1 2">Jena</strain>
    </source>
</reference>
<accession>A0A2P6NZZ5</accession>
<evidence type="ECO:0000313" key="1">
    <source>
        <dbReference type="EMBL" id="PRP89543.1"/>
    </source>
</evidence>
<dbReference type="AlphaFoldDB" id="A0A2P6NZZ5"/>
<dbReference type="Proteomes" id="UP000241769">
    <property type="component" value="Unassembled WGS sequence"/>
</dbReference>
<organism evidence="1 2">
    <name type="scientific">Planoprotostelium fungivorum</name>
    <dbReference type="NCBI Taxonomy" id="1890364"/>
    <lineage>
        <taxon>Eukaryota</taxon>
        <taxon>Amoebozoa</taxon>
        <taxon>Evosea</taxon>
        <taxon>Variosea</taxon>
        <taxon>Cavosteliida</taxon>
        <taxon>Cavosteliaceae</taxon>
        <taxon>Planoprotostelium</taxon>
    </lineage>
</organism>
<dbReference type="EMBL" id="MDYQ01000002">
    <property type="protein sequence ID" value="PRP89543.1"/>
    <property type="molecule type" value="Genomic_DNA"/>
</dbReference>
<keyword evidence="2" id="KW-1185">Reference proteome</keyword>
<comment type="caution">
    <text evidence="1">The sequence shown here is derived from an EMBL/GenBank/DDBJ whole genome shotgun (WGS) entry which is preliminary data.</text>
</comment>
<proteinExistence type="predicted"/>
<evidence type="ECO:0000313" key="2">
    <source>
        <dbReference type="Proteomes" id="UP000241769"/>
    </source>
</evidence>
<protein>
    <submittedName>
        <fullName evidence="1">Uncharacterized protein</fullName>
    </submittedName>
</protein>
<dbReference type="InParanoid" id="A0A2P6NZZ5"/>